<dbReference type="RefSeq" id="WP_281799700.1">
    <property type="nucleotide sequence ID" value="NZ_BSEC01000001.1"/>
</dbReference>
<dbReference type="GO" id="GO:0006529">
    <property type="term" value="P:asparagine biosynthetic process"/>
    <property type="evidence" value="ECO:0007669"/>
    <property type="project" value="UniProtKB-KW"/>
</dbReference>
<dbReference type="NCBIfam" id="TIGR01536">
    <property type="entry name" value="asn_synth_AEB"/>
    <property type="match status" value="1"/>
</dbReference>
<proteinExistence type="inferred from homology"/>
<evidence type="ECO:0000256" key="3">
    <source>
        <dbReference type="ARBA" id="ARBA00012737"/>
    </source>
</evidence>
<dbReference type="EC" id="6.3.5.4" evidence="3"/>
<feature type="binding site" evidence="9">
    <location>
        <position position="104"/>
    </location>
    <ligand>
        <name>L-glutamine</name>
        <dbReference type="ChEBI" id="CHEBI:58359"/>
    </ligand>
</feature>
<dbReference type="GO" id="GO:0005829">
    <property type="term" value="C:cytosol"/>
    <property type="evidence" value="ECO:0007669"/>
    <property type="project" value="TreeGrafter"/>
</dbReference>
<comment type="similarity">
    <text evidence="2">Belongs to the asparagine synthetase family.</text>
</comment>
<evidence type="ECO:0000256" key="6">
    <source>
        <dbReference type="ARBA" id="ARBA00022962"/>
    </source>
</evidence>
<protein>
    <recommendedName>
        <fullName evidence="3">asparagine synthase (glutamine-hydrolyzing)</fullName>
        <ecNumber evidence="3">6.3.5.4</ecNumber>
    </recommendedName>
</protein>
<dbReference type="PROSITE" id="PS51278">
    <property type="entry name" value="GATASE_TYPE_2"/>
    <property type="match status" value="1"/>
</dbReference>
<dbReference type="Proteomes" id="UP001144323">
    <property type="component" value="Unassembled WGS sequence"/>
</dbReference>
<evidence type="ECO:0000259" key="10">
    <source>
        <dbReference type="PROSITE" id="PS51278"/>
    </source>
</evidence>
<dbReference type="PIRSF" id="PIRSF001589">
    <property type="entry name" value="Asn_synthetase_glu-h"/>
    <property type="match status" value="1"/>
</dbReference>
<organism evidence="11 12">
    <name type="scientific">Methylocystis echinoides</name>
    <dbReference type="NCBI Taxonomy" id="29468"/>
    <lineage>
        <taxon>Bacteria</taxon>
        <taxon>Pseudomonadati</taxon>
        <taxon>Pseudomonadota</taxon>
        <taxon>Alphaproteobacteria</taxon>
        <taxon>Hyphomicrobiales</taxon>
        <taxon>Methylocystaceae</taxon>
        <taxon>Methylocystis</taxon>
    </lineage>
</organism>
<dbReference type="GO" id="GO:0004066">
    <property type="term" value="F:asparagine synthase (glutamine-hydrolyzing) activity"/>
    <property type="evidence" value="ECO:0007669"/>
    <property type="project" value="UniProtKB-EC"/>
</dbReference>
<reference evidence="11" key="1">
    <citation type="journal article" date="2023" name="Int. J. Syst. Evol. Microbiol.">
        <title>Methylocystis iwaonis sp. nov., a type II methane-oxidizing bacterium from surface soil of a rice paddy field in Japan, and emended description of the genus Methylocystis (ex Whittenbury et al. 1970) Bowman et al. 1993.</title>
        <authorList>
            <person name="Kaise H."/>
            <person name="Sawadogo J.B."/>
            <person name="Alam M.S."/>
            <person name="Ueno C."/>
            <person name="Dianou D."/>
            <person name="Shinjo R."/>
            <person name="Asakawa S."/>
        </authorList>
    </citation>
    <scope>NUCLEOTIDE SEQUENCE</scope>
    <source>
        <strain evidence="11">LMG27198</strain>
    </source>
</reference>
<feature type="domain" description="Glutamine amidotransferase type-2" evidence="10">
    <location>
        <begin position="2"/>
        <end position="217"/>
    </location>
</feature>
<dbReference type="InterPro" id="IPR001962">
    <property type="entry name" value="Asn_synthase"/>
</dbReference>
<dbReference type="EMBL" id="BSEC01000001">
    <property type="protein sequence ID" value="GLI91143.1"/>
    <property type="molecule type" value="Genomic_DNA"/>
</dbReference>
<evidence type="ECO:0000256" key="7">
    <source>
        <dbReference type="ARBA" id="ARBA00048741"/>
    </source>
</evidence>
<evidence type="ECO:0000256" key="9">
    <source>
        <dbReference type="PIRSR" id="PIRSR001589-2"/>
    </source>
</evidence>
<dbReference type="Gene3D" id="3.40.50.620">
    <property type="entry name" value="HUPs"/>
    <property type="match status" value="1"/>
</dbReference>
<comment type="caution">
    <text evidence="11">The sequence shown here is derived from an EMBL/GenBank/DDBJ whole genome shotgun (WGS) entry which is preliminary data.</text>
</comment>
<keyword evidence="5 9" id="KW-0067">ATP-binding</keyword>
<evidence type="ECO:0000256" key="1">
    <source>
        <dbReference type="ARBA" id="ARBA00005187"/>
    </source>
</evidence>
<dbReference type="InterPro" id="IPR017932">
    <property type="entry name" value="GATase_2_dom"/>
</dbReference>
<keyword evidence="8" id="KW-0061">Asparagine biosynthesis</keyword>
<evidence type="ECO:0000256" key="5">
    <source>
        <dbReference type="ARBA" id="ARBA00022840"/>
    </source>
</evidence>
<dbReference type="Pfam" id="PF00733">
    <property type="entry name" value="Asn_synthase"/>
    <property type="match status" value="1"/>
</dbReference>
<dbReference type="PANTHER" id="PTHR43284:SF1">
    <property type="entry name" value="ASPARAGINE SYNTHETASE"/>
    <property type="match status" value="1"/>
</dbReference>
<feature type="active site" description="For GATase activity" evidence="8">
    <location>
        <position position="2"/>
    </location>
</feature>
<dbReference type="InterPro" id="IPR033738">
    <property type="entry name" value="AsnB_N"/>
</dbReference>
<feature type="binding site" evidence="9">
    <location>
        <begin position="371"/>
        <end position="372"/>
    </location>
    <ligand>
        <name>ATP</name>
        <dbReference type="ChEBI" id="CHEBI:30616"/>
    </ligand>
</feature>
<dbReference type="InterPro" id="IPR006426">
    <property type="entry name" value="Asn_synth_AEB"/>
</dbReference>
<gene>
    <name evidence="11" type="ORF">LMG27198_01350</name>
</gene>
<keyword evidence="12" id="KW-1185">Reference proteome</keyword>
<evidence type="ECO:0000313" key="11">
    <source>
        <dbReference type="EMBL" id="GLI91143.1"/>
    </source>
</evidence>
<dbReference type="InterPro" id="IPR029055">
    <property type="entry name" value="Ntn_hydrolases_N"/>
</dbReference>
<keyword evidence="6 8" id="KW-0315">Glutamine amidotransferase</keyword>
<keyword evidence="8" id="KW-0028">Amino-acid biosynthesis</keyword>
<evidence type="ECO:0000256" key="4">
    <source>
        <dbReference type="ARBA" id="ARBA00022741"/>
    </source>
</evidence>
<keyword evidence="4 9" id="KW-0547">Nucleotide-binding</keyword>
<dbReference type="SUPFAM" id="SSF52402">
    <property type="entry name" value="Adenine nucleotide alpha hydrolases-like"/>
    <property type="match status" value="1"/>
</dbReference>
<comment type="catalytic activity">
    <reaction evidence="7">
        <text>L-aspartate + L-glutamine + ATP + H2O = L-asparagine + L-glutamate + AMP + diphosphate + H(+)</text>
        <dbReference type="Rhea" id="RHEA:12228"/>
        <dbReference type="ChEBI" id="CHEBI:15377"/>
        <dbReference type="ChEBI" id="CHEBI:15378"/>
        <dbReference type="ChEBI" id="CHEBI:29985"/>
        <dbReference type="ChEBI" id="CHEBI:29991"/>
        <dbReference type="ChEBI" id="CHEBI:30616"/>
        <dbReference type="ChEBI" id="CHEBI:33019"/>
        <dbReference type="ChEBI" id="CHEBI:58048"/>
        <dbReference type="ChEBI" id="CHEBI:58359"/>
        <dbReference type="ChEBI" id="CHEBI:456215"/>
        <dbReference type="EC" id="6.3.5.4"/>
    </reaction>
</comment>
<sequence length="608" mass="66846">MCGINGIFAYHYAANPVDQRELLRSRDHMSPRGPDGAGLWLSDDERIGFGHRRLAIIDLSDAAAQPMRTNDGRFTVTFNGEIYNYRELRSELEAKGRVFTSHSDTEVLLHLYAERGADMTNALRGMFAFSIWDEIRRTLFLARDPYGIKPLYYVDDGWTFRFASQVKALIAGGAIARDPEPAGLVGFYLLGSVPEPFTIYAGVRCLPAGATMVVDRTGAQEPRAYHSIPDTYALPPRMLVGVQASAQIASALRDSVARHLVADVPVGAFLSAGVDSGALVGLMRDAGASEIKTTTVTFEEFRKKAQDEGPLAGEIARRYGTDHECRLVTRAEFKSDLPRIIEAMDQPSIDGINTWFVAKAAHERGLKVAVSGLGGDELFGGYPSFRDIPRWVRMLSLPSRLPLAGAAMRQLAMRIIGKLGVNPKAAGLLELGGSWAGAYLLKRGLYMPWELEQVLDRDLVETGLRRLQPLELIGKAMTPRPTSGFGCVASLEASLYMRNQLLRDTDWASMAHSLEVRVPLVDSVLLSQCAPLSANLENGAGKRILASAPTQPLPEAVVSRSKTGFTTPLEQWMREQPRHRDRYDANVETASKPWARTWSRQVAANAFG</sequence>
<evidence type="ECO:0000256" key="8">
    <source>
        <dbReference type="PIRSR" id="PIRSR001589-1"/>
    </source>
</evidence>
<dbReference type="InterPro" id="IPR051786">
    <property type="entry name" value="ASN_synthetase/amidase"/>
</dbReference>
<dbReference type="SUPFAM" id="SSF56235">
    <property type="entry name" value="N-terminal nucleophile aminohydrolases (Ntn hydrolases)"/>
    <property type="match status" value="1"/>
</dbReference>
<comment type="pathway">
    <text evidence="1">Amino-acid biosynthesis; L-asparagine biosynthesis; L-asparagine from L-aspartate (L-Gln route): step 1/1.</text>
</comment>
<evidence type="ECO:0000256" key="2">
    <source>
        <dbReference type="ARBA" id="ARBA00005752"/>
    </source>
</evidence>
<accession>A0A9W6GQM8</accession>
<dbReference type="CDD" id="cd01991">
    <property type="entry name" value="Asn_synthase_B_C"/>
    <property type="match status" value="1"/>
</dbReference>
<dbReference type="Pfam" id="PF13537">
    <property type="entry name" value="GATase_7"/>
    <property type="match status" value="1"/>
</dbReference>
<dbReference type="AlphaFoldDB" id="A0A9W6GQM8"/>
<dbReference type="InterPro" id="IPR014729">
    <property type="entry name" value="Rossmann-like_a/b/a_fold"/>
</dbReference>
<name>A0A9W6GQM8_9HYPH</name>
<dbReference type="PANTHER" id="PTHR43284">
    <property type="entry name" value="ASPARAGINE SYNTHETASE (GLUTAMINE-HYDROLYZING)"/>
    <property type="match status" value="1"/>
</dbReference>
<dbReference type="Gene3D" id="3.60.20.10">
    <property type="entry name" value="Glutamine Phosphoribosylpyrophosphate, subunit 1, domain 1"/>
    <property type="match status" value="1"/>
</dbReference>
<evidence type="ECO:0000313" key="12">
    <source>
        <dbReference type="Proteomes" id="UP001144323"/>
    </source>
</evidence>
<dbReference type="CDD" id="cd00712">
    <property type="entry name" value="AsnB"/>
    <property type="match status" value="1"/>
</dbReference>
<dbReference type="GO" id="GO:0005524">
    <property type="term" value="F:ATP binding"/>
    <property type="evidence" value="ECO:0007669"/>
    <property type="project" value="UniProtKB-KW"/>
</dbReference>